<keyword evidence="6 9" id="KW-1133">Transmembrane helix</keyword>
<feature type="transmembrane region" description="Helical" evidence="9">
    <location>
        <begin position="309"/>
        <end position="330"/>
    </location>
</feature>
<feature type="transmembrane region" description="Helical" evidence="9">
    <location>
        <begin position="50"/>
        <end position="75"/>
    </location>
</feature>
<evidence type="ECO:0000256" key="1">
    <source>
        <dbReference type="ARBA" id="ARBA00004651"/>
    </source>
</evidence>
<dbReference type="PANTHER" id="PTHR21716">
    <property type="entry name" value="TRANSMEMBRANE PROTEIN"/>
    <property type="match status" value="1"/>
</dbReference>
<comment type="caution">
    <text evidence="10">The sequence shown here is derived from an EMBL/GenBank/DDBJ whole genome shotgun (WGS) entry which is preliminary data.</text>
</comment>
<keyword evidence="5 9" id="KW-0812">Transmembrane</keyword>
<evidence type="ECO:0000256" key="9">
    <source>
        <dbReference type="SAM" id="Phobius"/>
    </source>
</evidence>
<dbReference type="AlphaFoldDB" id="A0AAE3DLL9"/>
<feature type="transmembrane region" description="Helical" evidence="9">
    <location>
        <begin position="9"/>
        <end position="30"/>
    </location>
</feature>
<evidence type="ECO:0000256" key="7">
    <source>
        <dbReference type="ARBA" id="ARBA00023136"/>
    </source>
</evidence>
<evidence type="ECO:0000313" key="11">
    <source>
        <dbReference type="Proteomes" id="UP001199355"/>
    </source>
</evidence>
<dbReference type="GO" id="GO:0055085">
    <property type="term" value="P:transmembrane transport"/>
    <property type="evidence" value="ECO:0007669"/>
    <property type="project" value="TreeGrafter"/>
</dbReference>
<dbReference type="Pfam" id="PF01594">
    <property type="entry name" value="AI-2E_transport"/>
    <property type="match status" value="1"/>
</dbReference>
<evidence type="ECO:0000256" key="4">
    <source>
        <dbReference type="ARBA" id="ARBA00022475"/>
    </source>
</evidence>
<feature type="compositionally biased region" description="Basic and acidic residues" evidence="8">
    <location>
        <begin position="469"/>
        <end position="483"/>
    </location>
</feature>
<feature type="transmembrane region" description="Helical" evidence="9">
    <location>
        <begin position="350"/>
        <end position="383"/>
    </location>
</feature>
<feature type="transmembrane region" description="Helical" evidence="9">
    <location>
        <begin position="200"/>
        <end position="216"/>
    </location>
</feature>
<organism evidence="10 11">
    <name type="scientific">Gallintestinimicrobium propionicum</name>
    <dbReference type="NCBI Taxonomy" id="2981770"/>
    <lineage>
        <taxon>Bacteria</taxon>
        <taxon>Bacillati</taxon>
        <taxon>Bacillota</taxon>
        <taxon>Clostridia</taxon>
        <taxon>Lachnospirales</taxon>
        <taxon>Lachnospiraceae</taxon>
        <taxon>Gallintestinimicrobium</taxon>
    </lineage>
</organism>
<dbReference type="Proteomes" id="UP001199355">
    <property type="component" value="Unassembled WGS sequence"/>
</dbReference>
<keyword evidence="4" id="KW-1003">Cell membrane</keyword>
<dbReference type="GO" id="GO:0005886">
    <property type="term" value="C:plasma membrane"/>
    <property type="evidence" value="ECO:0007669"/>
    <property type="project" value="UniProtKB-SubCell"/>
</dbReference>
<evidence type="ECO:0000313" key="10">
    <source>
        <dbReference type="EMBL" id="MCC2166504.1"/>
    </source>
</evidence>
<feature type="region of interest" description="Disordered" evidence="8">
    <location>
        <begin position="445"/>
        <end position="483"/>
    </location>
</feature>
<dbReference type="PANTHER" id="PTHR21716:SF53">
    <property type="entry name" value="PERMEASE PERM-RELATED"/>
    <property type="match status" value="1"/>
</dbReference>
<evidence type="ECO:0000256" key="3">
    <source>
        <dbReference type="ARBA" id="ARBA00022448"/>
    </source>
</evidence>
<accession>A0AAE3DLL9</accession>
<dbReference type="InterPro" id="IPR002549">
    <property type="entry name" value="AI-2E-like"/>
</dbReference>
<reference evidence="10 11" key="1">
    <citation type="submission" date="2021-10" db="EMBL/GenBank/DDBJ databases">
        <title>Anaerobic single-cell dispensing facilitates the cultivation of human gut bacteria.</title>
        <authorList>
            <person name="Afrizal A."/>
        </authorList>
    </citation>
    <scope>NUCLEOTIDE SEQUENCE [LARGE SCALE GENOMIC DNA]</scope>
    <source>
        <strain evidence="10 11">CLA-AA-H244</strain>
    </source>
</reference>
<evidence type="ECO:0000256" key="2">
    <source>
        <dbReference type="ARBA" id="ARBA00009773"/>
    </source>
</evidence>
<dbReference type="EMBL" id="JAJEQF010000002">
    <property type="protein sequence ID" value="MCC2166504.1"/>
    <property type="molecule type" value="Genomic_DNA"/>
</dbReference>
<proteinExistence type="inferred from homology"/>
<feature type="compositionally biased region" description="Basic and acidic residues" evidence="8">
    <location>
        <begin position="445"/>
        <end position="456"/>
    </location>
</feature>
<comment type="subcellular location">
    <subcellularLocation>
        <location evidence="1">Cell membrane</location>
        <topology evidence="1">Multi-pass membrane protein</topology>
    </subcellularLocation>
</comment>
<sequence>MKFRWEKKYLYWGVTALLVVIGGLLAYYLIFHGGNFKDHLQNLLHICMPILDGFILAWLMCPLVNAIEHFALYPARDWLISQKPSLQKKKKQLTSYCRGISIVLTLCFVLFLVYGFFRVVIPQIIGSIQSIVGQFPSYVKNVSDWAAKLLADNPDIETTVSDLIDHYSTDLENFLNKTMMPQINAIVKTVSLSMLSFAKAVWNLVIGLIISIYLLASKERFVSQGKKLLYAFWDTRQANVIMEDLRLIDSTFGGFISGKILDSAIIGVLCFVVVSIMKMPYPMLISVIVGVTNIIPFFGPFIGAVPCALLILMVNPMQCLYFIIFIWILQQFDGNFLGPKILGDSTGLSGFWIIFSITIFSGLMGVPGMILGVPIFAVFYALIKRYVNRSLQKKGMSDKTEEYQTLDYVDVQTGSFISKPEDKPARHRTKQFSFRNFKEDLKTFIPHPAEHPDEKAQTTSDNSAPAVESNRKTEDSSSEQSKK</sequence>
<keyword evidence="11" id="KW-1185">Reference proteome</keyword>
<protein>
    <submittedName>
        <fullName evidence="10">AI-2E family transporter</fullName>
    </submittedName>
</protein>
<gene>
    <name evidence="10" type="ORF">LKD45_02110</name>
</gene>
<comment type="similarity">
    <text evidence="2">Belongs to the autoinducer-2 exporter (AI-2E) (TC 2.A.86) family.</text>
</comment>
<name>A0AAE3DLL9_9FIRM</name>
<keyword evidence="3" id="KW-0813">Transport</keyword>
<keyword evidence="7 9" id="KW-0472">Membrane</keyword>
<evidence type="ECO:0000256" key="6">
    <source>
        <dbReference type="ARBA" id="ARBA00022989"/>
    </source>
</evidence>
<feature type="transmembrane region" description="Helical" evidence="9">
    <location>
        <begin position="96"/>
        <end position="117"/>
    </location>
</feature>
<dbReference type="RefSeq" id="WP_117959765.1">
    <property type="nucleotide sequence ID" value="NZ_JAJEQF010000002.1"/>
</dbReference>
<feature type="transmembrane region" description="Helical" evidence="9">
    <location>
        <begin position="260"/>
        <end position="277"/>
    </location>
</feature>
<evidence type="ECO:0000256" key="8">
    <source>
        <dbReference type="SAM" id="MobiDB-lite"/>
    </source>
</evidence>
<evidence type="ECO:0000256" key="5">
    <source>
        <dbReference type="ARBA" id="ARBA00022692"/>
    </source>
</evidence>
<feature type="transmembrane region" description="Helical" evidence="9">
    <location>
        <begin position="283"/>
        <end position="302"/>
    </location>
</feature>